<name>A0A8A4THD8_SULCO</name>
<dbReference type="EMBL" id="CP071793">
    <property type="protein sequence ID" value="QTD48960.1"/>
    <property type="molecule type" value="Genomic_DNA"/>
</dbReference>
<dbReference type="RefSeq" id="WP_237378609.1">
    <property type="nucleotide sequence ID" value="NZ_CP071793.1"/>
</dbReference>
<evidence type="ECO:0000313" key="2">
    <source>
        <dbReference type="EMBL" id="QTD48960.1"/>
    </source>
</evidence>
<sequence length="148" mass="16208">MKLKMISMVMVLGMIMGSSAIAGGCDTNELCDIAGELRSFHIPYIRGAADDVNCPGSYDEGARAFLEAAVAPVKRAETLLCAATPDLSEAQDEVKTARDLLRSTYIYFRRAITIDGCTDPDAAAARDRAYDAWAELNYMYTVLRYDCD</sequence>
<keyword evidence="3" id="KW-1185">Reference proteome</keyword>
<evidence type="ECO:0000256" key="1">
    <source>
        <dbReference type="SAM" id="SignalP"/>
    </source>
</evidence>
<proteinExistence type="predicted"/>
<keyword evidence="1" id="KW-0732">Signal</keyword>
<reference evidence="2" key="1">
    <citation type="submission" date="2021-03" db="EMBL/GenBank/DDBJ databases">
        <title>Acanthopleuribacteraceae sp. M133.</title>
        <authorList>
            <person name="Wang G."/>
        </authorList>
    </citation>
    <scope>NUCLEOTIDE SEQUENCE</scope>
    <source>
        <strain evidence="2">M133</strain>
    </source>
</reference>
<gene>
    <name evidence="2" type="ORF">J3U87_25530</name>
</gene>
<dbReference type="KEGG" id="scor:J3U87_25530"/>
<organism evidence="2 3">
    <name type="scientific">Sulfidibacter corallicola</name>
    <dbReference type="NCBI Taxonomy" id="2818388"/>
    <lineage>
        <taxon>Bacteria</taxon>
        <taxon>Pseudomonadati</taxon>
        <taxon>Acidobacteriota</taxon>
        <taxon>Holophagae</taxon>
        <taxon>Acanthopleuribacterales</taxon>
        <taxon>Acanthopleuribacteraceae</taxon>
        <taxon>Sulfidibacter</taxon>
    </lineage>
</organism>
<protein>
    <submittedName>
        <fullName evidence="2">Uncharacterized protein</fullName>
    </submittedName>
</protein>
<evidence type="ECO:0000313" key="3">
    <source>
        <dbReference type="Proteomes" id="UP000663929"/>
    </source>
</evidence>
<dbReference type="PROSITE" id="PS51257">
    <property type="entry name" value="PROKAR_LIPOPROTEIN"/>
    <property type="match status" value="1"/>
</dbReference>
<feature type="signal peptide" evidence="1">
    <location>
        <begin position="1"/>
        <end position="22"/>
    </location>
</feature>
<dbReference type="Proteomes" id="UP000663929">
    <property type="component" value="Chromosome"/>
</dbReference>
<dbReference type="AlphaFoldDB" id="A0A8A4THD8"/>
<accession>A0A8A4THD8</accession>
<feature type="chain" id="PRO_5035158668" evidence="1">
    <location>
        <begin position="23"/>
        <end position="148"/>
    </location>
</feature>